<organism evidence="11 12">
    <name type="scientific">Phytophthora oleae</name>
    <dbReference type="NCBI Taxonomy" id="2107226"/>
    <lineage>
        <taxon>Eukaryota</taxon>
        <taxon>Sar</taxon>
        <taxon>Stramenopiles</taxon>
        <taxon>Oomycota</taxon>
        <taxon>Peronosporomycetes</taxon>
        <taxon>Peronosporales</taxon>
        <taxon>Peronosporaceae</taxon>
        <taxon>Phytophthora</taxon>
    </lineage>
</organism>
<evidence type="ECO:0000256" key="4">
    <source>
        <dbReference type="ARBA" id="ARBA00022776"/>
    </source>
</evidence>
<feature type="region of interest" description="Disordered" evidence="9">
    <location>
        <begin position="28"/>
        <end position="54"/>
    </location>
</feature>
<evidence type="ECO:0000256" key="5">
    <source>
        <dbReference type="ARBA" id="ARBA00022786"/>
    </source>
</evidence>
<feature type="region of interest" description="Disordered" evidence="9">
    <location>
        <begin position="242"/>
        <end position="264"/>
    </location>
</feature>
<evidence type="ECO:0000313" key="12">
    <source>
        <dbReference type="Proteomes" id="UP001632037"/>
    </source>
</evidence>
<keyword evidence="12" id="KW-1185">Reference proteome</keyword>
<evidence type="ECO:0000256" key="7">
    <source>
        <dbReference type="ARBA" id="ARBA00031069"/>
    </source>
</evidence>
<comment type="function">
    <text evidence="8">Component of the anaphase promoting complex/cyclosome (APC/C), a cell cycle-regulated E3 ubiquitin ligase that controls progression through mitosis and the G1 phase of the cell cycle. The APC/C complex acts by mediating ubiquitination and subsequent degradation of target proteins: it mainly mediates the formation of 'Lys-11'-linked polyubiquitin chains and, to a lower extent, the formation of 'Lys-48'- and 'Lys-63'-linked polyubiquitin chains. The APC/C complex catalyzes assembly of branched 'Lys-11'-/'Lys-48'-linked branched ubiquitin chains on target proteins.</text>
</comment>
<dbReference type="Proteomes" id="UP001632037">
    <property type="component" value="Unassembled WGS sequence"/>
</dbReference>
<keyword evidence="5" id="KW-0833">Ubl conjugation pathway</keyword>
<dbReference type="AlphaFoldDB" id="A0ABD3EY41"/>
<dbReference type="InterPro" id="IPR037679">
    <property type="entry name" value="Apc5"/>
</dbReference>
<keyword evidence="3" id="KW-0132">Cell division</keyword>
<dbReference type="PANTHER" id="PTHR12830:SF9">
    <property type="entry name" value="ANAPHASE-PROMOTING COMPLEX SUBUNIT 5"/>
    <property type="match status" value="1"/>
</dbReference>
<dbReference type="InterPro" id="IPR026000">
    <property type="entry name" value="Apc5_dom"/>
</dbReference>
<name>A0ABD3EY41_9STRA</name>
<dbReference type="EMBL" id="JBIMZQ010000058">
    <property type="protein sequence ID" value="KAL3657985.1"/>
    <property type="molecule type" value="Genomic_DNA"/>
</dbReference>
<evidence type="ECO:0000256" key="2">
    <source>
        <dbReference type="ARBA" id="ARBA00016066"/>
    </source>
</evidence>
<evidence type="ECO:0000313" key="11">
    <source>
        <dbReference type="EMBL" id="KAL3657985.1"/>
    </source>
</evidence>
<gene>
    <name evidence="11" type="ORF">V7S43_017035</name>
</gene>
<dbReference type="SUPFAM" id="SSF48452">
    <property type="entry name" value="TPR-like"/>
    <property type="match status" value="1"/>
</dbReference>
<evidence type="ECO:0000256" key="1">
    <source>
        <dbReference type="ARBA" id="ARBA00007450"/>
    </source>
</evidence>
<evidence type="ECO:0000259" key="10">
    <source>
        <dbReference type="Pfam" id="PF12862"/>
    </source>
</evidence>
<keyword evidence="4" id="KW-0498">Mitosis</keyword>
<dbReference type="GO" id="GO:0051301">
    <property type="term" value="P:cell division"/>
    <property type="evidence" value="ECO:0007669"/>
    <property type="project" value="UniProtKB-KW"/>
</dbReference>
<feature type="domain" description="Anaphase-promoting complex subunit 5" evidence="10">
    <location>
        <begin position="344"/>
        <end position="458"/>
    </location>
</feature>
<reference evidence="11 12" key="1">
    <citation type="submission" date="2024-09" db="EMBL/GenBank/DDBJ databases">
        <title>Genome sequencing and assembly of Phytophthora oleae, isolate VK10A, causative agent of rot of olive drupes.</title>
        <authorList>
            <person name="Conti Taguali S."/>
            <person name="Riolo M."/>
            <person name="La Spada F."/>
            <person name="Cacciola S.O."/>
            <person name="Dionisio G."/>
        </authorList>
    </citation>
    <scope>NUCLEOTIDE SEQUENCE [LARGE SCALE GENOMIC DNA]</scope>
    <source>
        <strain evidence="11 12">VK10A</strain>
    </source>
</reference>
<dbReference type="Pfam" id="PF12862">
    <property type="entry name" value="ANAPC5"/>
    <property type="match status" value="1"/>
</dbReference>
<keyword evidence="6" id="KW-0131">Cell cycle</keyword>
<comment type="caution">
    <text evidence="11">The sequence shown here is derived from an EMBL/GenBank/DDBJ whole genome shotgun (WGS) entry which is preliminary data.</text>
</comment>
<dbReference type="InterPro" id="IPR011990">
    <property type="entry name" value="TPR-like_helical_dom_sf"/>
</dbReference>
<sequence>MRKWKTNSYVLSVCVLISEYVRQQQQDAKRSSAGEDSVASLVDAPHASDSSPPIVSRPSLNALARFLSLEIQHPMNQNQNSETSFTTLHNLLRRLEISLDSPQDFEQLSWQLVSILTQIESPDAVCNVVEQISECVALSFARAEGGDLDVDSASSTLARTSLLGVFVRSFLFAVNRLLFEGLSRLFDDVQQYLERFKEDVEKEKKLEKEEKDSSLDIMASPASQHLWNEGKVDDDELLLSPIQSGTATPSRNVQQSSLLTPAPMKLDPQGLTEKLLTTDAVQDVDDPAMWSNDQLNYILSDMARELERGQRDRQRDSQAEGQATEEQLRLLRKKMDGSNPTVLFVKYLSFLHDRDYQGALDSLHQYHDVLSPSQSQCSDFNGSGYGTSSTSVSTGGAGQHFRGSGIQYAALNLAGLQILFDHYNAAQESIQEAIRVAQHHGDHICVAFALAWLIGINQKLGKSKDSVLQLVTSCLDRARELRLPSLQVLATLTEVETDLMRGSTTRSETMGSASQFIPHMIAAHTPAPRPLHIWSRLQETLQSIASIATPAASFSATGTRTMIALQMQAGVASGEDSSAKATGTGMDWIKSTEAILDTVWKLSGKVTISAAAAWKMFGHRSLEQLFTRIHLSCYEDSASTREIALAVSQMAMSKLAETMPGSIVFQQALSFLVDVAEGGNGHLLHDMSYQKAMHRLFFQWALQRGEFARADVHLNAVLALSPEGKDFPAYLEALMLKTSLWTAVGDYPRSLALLESLETTCGEHGFVYLQAQVLIAISRTRFQASAPHAPFASLTSLLKGVDICTRHHYDLLLAEAHVAMAEIYVAMGKLQDAHTLINNQMPLVIEHGSIDLRGECLLVLAQTMIASIKRSKEGVKEQAPAASKAIQMLKSSAEVFSMVQNLRRLKEISYIQSLVYNHVAAQAERSSSDSSSVCTQREEAAASFLQHSEQLKHAAFLTVEPFFDLEFPDNIRKVIAHRSREI</sequence>
<feature type="compositionally biased region" description="Polar residues" evidence="9">
    <location>
        <begin position="242"/>
        <end position="259"/>
    </location>
</feature>
<evidence type="ECO:0000256" key="8">
    <source>
        <dbReference type="ARBA" id="ARBA00045696"/>
    </source>
</evidence>
<accession>A0ABD3EY41</accession>
<comment type="similarity">
    <text evidence="1">Belongs to the APC5 family.</text>
</comment>
<dbReference type="PANTHER" id="PTHR12830">
    <property type="entry name" value="ANAPHASE-PROMOTING COMPLEX SUBUNIT 5"/>
    <property type="match status" value="1"/>
</dbReference>
<evidence type="ECO:0000256" key="3">
    <source>
        <dbReference type="ARBA" id="ARBA00022618"/>
    </source>
</evidence>
<proteinExistence type="inferred from homology"/>
<protein>
    <recommendedName>
        <fullName evidence="2">Anaphase-promoting complex subunit 5</fullName>
    </recommendedName>
    <alternativeName>
        <fullName evidence="7">Cyclosome subunit 5</fullName>
    </alternativeName>
</protein>
<evidence type="ECO:0000256" key="6">
    <source>
        <dbReference type="ARBA" id="ARBA00023306"/>
    </source>
</evidence>
<evidence type="ECO:0000256" key="9">
    <source>
        <dbReference type="SAM" id="MobiDB-lite"/>
    </source>
</evidence>